<dbReference type="PANTHER" id="PTHR37984">
    <property type="entry name" value="PROTEIN CBG26694"/>
    <property type="match status" value="1"/>
</dbReference>
<dbReference type="InterPro" id="IPR000477">
    <property type="entry name" value="RT_dom"/>
</dbReference>
<dbReference type="InterPro" id="IPR043128">
    <property type="entry name" value="Rev_trsase/Diguanyl_cyclase"/>
</dbReference>
<sequence>MPFGITSAQEVFHKRIHEAFEDIEGVETDIDDILVWGKNTKEHDERLRKVLNRCRKINLTLNEKKMSFQQKGNYLSWTQANPGWSSTRQRKSKSHHGKATTRRQIRSGKTLRHRELHGKIHTQPINDFRTHQKTTELRQPVCMGARASKSL</sequence>
<dbReference type="Pfam" id="PF00078">
    <property type="entry name" value="RVT_1"/>
    <property type="match status" value="1"/>
</dbReference>
<keyword evidence="4" id="KW-1185">Reference proteome</keyword>
<evidence type="ECO:0000313" key="3">
    <source>
        <dbReference type="EMBL" id="GFO36184.1"/>
    </source>
</evidence>
<feature type="domain" description="Reverse transcriptase" evidence="2">
    <location>
        <begin position="1"/>
        <end position="77"/>
    </location>
</feature>
<comment type="caution">
    <text evidence="3">The sequence shown here is derived from an EMBL/GenBank/DDBJ whole genome shotgun (WGS) entry which is preliminary data.</text>
</comment>
<evidence type="ECO:0000259" key="2">
    <source>
        <dbReference type="Pfam" id="PF00078"/>
    </source>
</evidence>
<dbReference type="InterPro" id="IPR050951">
    <property type="entry name" value="Retrovirus_Pol_polyprotein"/>
</dbReference>
<dbReference type="Proteomes" id="UP000735302">
    <property type="component" value="Unassembled WGS sequence"/>
</dbReference>
<dbReference type="PANTHER" id="PTHR37984:SF8">
    <property type="entry name" value="CCHC-TYPE DOMAIN-CONTAINING PROTEIN"/>
    <property type="match status" value="1"/>
</dbReference>
<accession>A0AAV4CWA3</accession>
<evidence type="ECO:0000256" key="1">
    <source>
        <dbReference type="SAM" id="MobiDB-lite"/>
    </source>
</evidence>
<reference evidence="3 4" key="1">
    <citation type="journal article" date="2021" name="Elife">
        <title>Chloroplast acquisition without the gene transfer in kleptoplastic sea slugs, Plakobranchus ocellatus.</title>
        <authorList>
            <person name="Maeda T."/>
            <person name="Takahashi S."/>
            <person name="Yoshida T."/>
            <person name="Shimamura S."/>
            <person name="Takaki Y."/>
            <person name="Nagai Y."/>
            <person name="Toyoda A."/>
            <person name="Suzuki Y."/>
            <person name="Arimoto A."/>
            <person name="Ishii H."/>
            <person name="Satoh N."/>
            <person name="Nishiyama T."/>
            <person name="Hasebe M."/>
            <person name="Maruyama T."/>
            <person name="Minagawa J."/>
            <person name="Obokata J."/>
            <person name="Shigenobu S."/>
        </authorList>
    </citation>
    <scope>NUCLEOTIDE SEQUENCE [LARGE SCALE GENOMIC DNA]</scope>
</reference>
<name>A0AAV4CWA3_9GAST</name>
<feature type="region of interest" description="Disordered" evidence="1">
    <location>
        <begin position="79"/>
        <end position="108"/>
    </location>
</feature>
<dbReference type="InterPro" id="IPR043502">
    <property type="entry name" value="DNA/RNA_pol_sf"/>
</dbReference>
<dbReference type="AlphaFoldDB" id="A0AAV4CWA3"/>
<feature type="compositionally biased region" description="Basic residues" evidence="1">
    <location>
        <begin position="88"/>
        <end position="108"/>
    </location>
</feature>
<evidence type="ECO:0000313" key="4">
    <source>
        <dbReference type="Proteomes" id="UP000735302"/>
    </source>
</evidence>
<protein>
    <submittedName>
        <fullName evidence="3">Transposon ty3-i Gag-Pol polyprotein</fullName>
    </submittedName>
</protein>
<dbReference type="EMBL" id="BLXT01007044">
    <property type="protein sequence ID" value="GFO36184.1"/>
    <property type="molecule type" value="Genomic_DNA"/>
</dbReference>
<dbReference type="Gene3D" id="3.30.70.270">
    <property type="match status" value="1"/>
</dbReference>
<organism evidence="3 4">
    <name type="scientific">Plakobranchus ocellatus</name>
    <dbReference type="NCBI Taxonomy" id="259542"/>
    <lineage>
        <taxon>Eukaryota</taxon>
        <taxon>Metazoa</taxon>
        <taxon>Spiralia</taxon>
        <taxon>Lophotrochozoa</taxon>
        <taxon>Mollusca</taxon>
        <taxon>Gastropoda</taxon>
        <taxon>Heterobranchia</taxon>
        <taxon>Euthyneura</taxon>
        <taxon>Panpulmonata</taxon>
        <taxon>Sacoglossa</taxon>
        <taxon>Placobranchoidea</taxon>
        <taxon>Plakobranchidae</taxon>
        <taxon>Plakobranchus</taxon>
    </lineage>
</organism>
<gene>
    <name evidence="3" type="ORF">PoB_006268900</name>
</gene>
<proteinExistence type="predicted"/>
<dbReference type="SUPFAM" id="SSF56672">
    <property type="entry name" value="DNA/RNA polymerases"/>
    <property type="match status" value="1"/>
</dbReference>